<dbReference type="CDD" id="cd06222">
    <property type="entry name" value="RNase_H_like"/>
    <property type="match status" value="1"/>
</dbReference>
<dbReference type="InterPro" id="IPR026960">
    <property type="entry name" value="RVT-Znf"/>
</dbReference>
<feature type="domain" description="RNase H type-1" evidence="1">
    <location>
        <begin position="473"/>
        <end position="595"/>
    </location>
</feature>
<dbReference type="InterPro" id="IPR002156">
    <property type="entry name" value="RNaseH_domain"/>
</dbReference>
<accession>A0ABR1ZQL5</accession>
<evidence type="ECO:0008006" key="5">
    <source>
        <dbReference type="Google" id="ProtNLM"/>
    </source>
</evidence>
<dbReference type="SUPFAM" id="SSF53098">
    <property type="entry name" value="Ribonuclease H-like"/>
    <property type="match status" value="1"/>
</dbReference>
<reference evidence="3 4" key="1">
    <citation type="journal article" date="2024" name="G3 (Bethesda)">
        <title>Genome assembly of Hibiscus sabdariffa L. provides insights into metabolisms of medicinal natural products.</title>
        <authorList>
            <person name="Kim T."/>
        </authorList>
    </citation>
    <scope>NUCLEOTIDE SEQUENCE [LARGE SCALE GENOMIC DNA]</scope>
    <source>
        <strain evidence="3">TK-2024</strain>
        <tissue evidence="3">Old leaves</tissue>
    </source>
</reference>
<dbReference type="InterPro" id="IPR012337">
    <property type="entry name" value="RNaseH-like_sf"/>
</dbReference>
<dbReference type="Proteomes" id="UP001472677">
    <property type="component" value="Unassembled WGS sequence"/>
</dbReference>
<organism evidence="3 4">
    <name type="scientific">Hibiscus sabdariffa</name>
    <name type="common">roselle</name>
    <dbReference type="NCBI Taxonomy" id="183260"/>
    <lineage>
        <taxon>Eukaryota</taxon>
        <taxon>Viridiplantae</taxon>
        <taxon>Streptophyta</taxon>
        <taxon>Embryophyta</taxon>
        <taxon>Tracheophyta</taxon>
        <taxon>Spermatophyta</taxon>
        <taxon>Magnoliopsida</taxon>
        <taxon>eudicotyledons</taxon>
        <taxon>Gunneridae</taxon>
        <taxon>Pentapetalae</taxon>
        <taxon>rosids</taxon>
        <taxon>malvids</taxon>
        <taxon>Malvales</taxon>
        <taxon>Malvaceae</taxon>
        <taxon>Malvoideae</taxon>
        <taxon>Hibiscus</taxon>
    </lineage>
</organism>
<name>A0ABR1ZQL5_9ROSI</name>
<gene>
    <name evidence="3" type="ORF">V6N12_008692</name>
</gene>
<evidence type="ECO:0000313" key="3">
    <source>
        <dbReference type="EMBL" id="KAK8482640.1"/>
    </source>
</evidence>
<protein>
    <recommendedName>
        <fullName evidence="5">RNase H type-1 domain-containing protein</fullName>
    </recommendedName>
</protein>
<dbReference type="Gene3D" id="3.30.420.10">
    <property type="entry name" value="Ribonuclease H-like superfamily/Ribonuclease H"/>
    <property type="match status" value="1"/>
</dbReference>
<comment type="caution">
    <text evidence="3">The sequence shown here is derived from an EMBL/GenBank/DDBJ whole genome shotgun (WGS) entry which is preliminary data.</text>
</comment>
<dbReference type="InterPro" id="IPR036397">
    <property type="entry name" value="RNaseH_sf"/>
</dbReference>
<evidence type="ECO:0000313" key="4">
    <source>
        <dbReference type="Proteomes" id="UP001472677"/>
    </source>
</evidence>
<dbReference type="Pfam" id="PF13966">
    <property type="entry name" value="zf-RVT"/>
    <property type="match status" value="1"/>
</dbReference>
<proteinExistence type="predicted"/>
<dbReference type="InterPro" id="IPR052929">
    <property type="entry name" value="RNase_H-like_EbsB-rel"/>
</dbReference>
<keyword evidence="4" id="KW-1185">Reference proteome</keyword>
<evidence type="ECO:0000259" key="2">
    <source>
        <dbReference type="Pfam" id="PF13966"/>
    </source>
</evidence>
<dbReference type="PANTHER" id="PTHR47074:SF73">
    <property type="entry name" value="OS04G0448401 PROTEIN"/>
    <property type="match status" value="1"/>
</dbReference>
<dbReference type="InterPro" id="IPR044730">
    <property type="entry name" value="RNase_H-like_dom_plant"/>
</dbReference>
<evidence type="ECO:0000259" key="1">
    <source>
        <dbReference type="Pfam" id="PF13456"/>
    </source>
</evidence>
<feature type="domain" description="Reverse transcriptase zinc-binding" evidence="2">
    <location>
        <begin position="271"/>
        <end position="346"/>
    </location>
</feature>
<dbReference type="EMBL" id="JBBPBM010001683">
    <property type="protein sequence ID" value="KAK8482640.1"/>
    <property type="molecule type" value="Genomic_DNA"/>
</dbReference>
<dbReference type="Pfam" id="PF13456">
    <property type="entry name" value="RVT_3"/>
    <property type="match status" value="1"/>
</dbReference>
<dbReference type="PANTHER" id="PTHR47074">
    <property type="entry name" value="BNAC02G40300D PROTEIN"/>
    <property type="match status" value="1"/>
</dbReference>
<sequence length="598" mass="68559">MLLAKSISDHTTIALVNNVLCNGPRPFKFFNHLLAEDGFEEMVISKIQSFKSRNRRMEVMKLLKDSKNAIKEWSAKKKIESHGNIHILELEIHSIKNKLQLGLGDLNSVSALNLLRDKLWKELRKEELSWLQKSRLRWFSDGDRNTRFFHITTSNRRRVNSLNGICHNGVLISNQELLKAYVKDFFSKAYNLKTALEVECMSLNFSRIPDAQKSSLEAMNLFDWEFVQWNALILMLSEFNSSNLHRDWICWTGSGDGKLSTKSLGDKITQTVQTNLDWRKLIWRDVAPPKVELFVWLVIRLRIPVRVELLKRGLTAIGEDICPLCGIFPESAYHLLFNCDLVWNVWKEFAAFWGIHTVFLGNPGSFLEAWFEECLIKSLNSTWQFIPFVVFWTIWLYRNDVVFNKNIPDSSQIFSLAKIRLAKWFKAKFPLMAVSVDDLVANPSIADFLDKNRVTPVVIVAWEAPPLGYLKLNVDGAMLRDGSKGGIGGIFKNGEGWCIASFYESVGQGCPILTELLAVKYGLDNFLGLSVDSNMRLIVECDSKVAVDWILNPERCQSLFLPLVHNIQSLLLRYRTFLKHIPRGANIEADILAKKGIW</sequence>